<dbReference type="Proteomes" id="UP000712600">
    <property type="component" value="Unassembled WGS sequence"/>
</dbReference>
<evidence type="ECO:0000313" key="3">
    <source>
        <dbReference type="Proteomes" id="UP000712600"/>
    </source>
</evidence>
<feature type="region of interest" description="Disordered" evidence="1">
    <location>
        <begin position="62"/>
        <end position="104"/>
    </location>
</feature>
<reference evidence="2" key="1">
    <citation type="submission" date="2019-12" db="EMBL/GenBank/DDBJ databases">
        <title>Genome sequencing and annotation of Brassica cretica.</title>
        <authorList>
            <person name="Studholme D.J."/>
            <person name="Sarris P."/>
        </authorList>
    </citation>
    <scope>NUCLEOTIDE SEQUENCE</scope>
    <source>
        <strain evidence="2">PFS-109/04</strain>
        <tissue evidence="2">Leaf</tissue>
    </source>
</reference>
<protein>
    <submittedName>
        <fullName evidence="2">Uncharacterized protein</fullName>
    </submittedName>
</protein>
<accession>A0A8S9RXQ7</accession>
<evidence type="ECO:0000256" key="1">
    <source>
        <dbReference type="SAM" id="MobiDB-lite"/>
    </source>
</evidence>
<comment type="caution">
    <text evidence="2">The sequence shown here is derived from an EMBL/GenBank/DDBJ whole genome shotgun (WGS) entry which is preliminary data.</text>
</comment>
<evidence type="ECO:0000313" key="2">
    <source>
        <dbReference type="EMBL" id="KAF3584679.1"/>
    </source>
</evidence>
<dbReference type="AlphaFoldDB" id="A0A8S9RXQ7"/>
<name>A0A8S9RXQ7_BRACR</name>
<dbReference type="EMBL" id="QGKX02000088">
    <property type="protein sequence ID" value="KAF3584679.1"/>
    <property type="molecule type" value="Genomic_DNA"/>
</dbReference>
<gene>
    <name evidence="2" type="ORF">F2Q69_00026994</name>
</gene>
<proteinExistence type="predicted"/>
<sequence length="111" mass="12163">MAVWLLLGPRAHPISPSPKAFLILDELSLRSIRSQLTSGQLQLAFPIRRVPFQLAPQHTSVLARSSSRSSSFQLASRPARGSLGGPVLQSSKPKGNSNSENTNRIWLFCKN</sequence>
<feature type="compositionally biased region" description="Polar residues" evidence="1">
    <location>
        <begin position="88"/>
        <end position="104"/>
    </location>
</feature>
<organism evidence="2 3">
    <name type="scientific">Brassica cretica</name>
    <name type="common">Mustard</name>
    <dbReference type="NCBI Taxonomy" id="69181"/>
    <lineage>
        <taxon>Eukaryota</taxon>
        <taxon>Viridiplantae</taxon>
        <taxon>Streptophyta</taxon>
        <taxon>Embryophyta</taxon>
        <taxon>Tracheophyta</taxon>
        <taxon>Spermatophyta</taxon>
        <taxon>Magnoliopsida</taxon>
        <taxon>eudicotyledons</taxon>
        <taxon>Gunneridae</taxon>
        <taxon>Pentapetalae</taxon>
        <taxon>rosids</taxon>
        <taxon>malvids</taxon>
        <taxon>Brassicales</taxon>
        <taxon>Brassicaceae</taxon>
        <taxon>Brassiceae</taxon>
        <taxon>Brassica</taxon>
    </lineage>
</organism>